<evidence type="ECO:0000259" key="1">
    <source>
        <dbReference type="Pfam" id="PF00646"/>
    </source>
</evidence>
<organism evidence="3 4">
    <name type="scientific">Coptis chinensis</name>
    <dbReference type="NCBI Taxonomy" id="261450"/>
    <lineage>
        <taxon>Eukaryota</taxon>
        <taxon>Viridiplantae</taxon>
        <taxon>Streptophyta</taxon>
        <taxon>Embryophyta</taxon>
        <taxon>Tracheophyta</taxon>
        <taxon>Spermatophyta</taxon>
        <taxon>Magnoliopsida</taxon>
        <taxon>Ranunculales</taxon>
        <taxon>Ranunculaceae</taxon>
        <taxon>Coptidoideae</taxon>
        <taxon>Coptis</taxon>
    </lineage>
</organism>
<sequence length="391" mass="44923">MSSTSSSSRLKRDCWLHLPDELLNAISKHIDTKFETIQFRSVCQSWRSSTPPTPPFFSPVLPVPILDDHDITHTRLGSCKLVETTIYTLRPKEQLQTQPESGSSWLIKVEEESPNVVHLIDPLLRWYEYAPPEPFSEVLNLSDFQIYGLCKETDDASRFSPKRGIYYWSSNVDVNVRKVILTSSTANHEASFDDLIHYKGQFIVVDSTGQTFVMDPYTLSSTTLANRVVKRYEEEQMKQFRETNCVPIIYVDSRRHLIISNKQLFLVDIYVEEHGPNWPCDSHGQCMPIDCKVFVLDEEQQQWVPVESLGDRVFLLSPQGSYSISALDFPGCKGNRIFFTDYEFSLDRGKDTFSHNIGVFDLKDGTFEELADSSYLLFWPPPTWISTPNSD</sequence>
<evidence type="ECO:0008006" key="5">
    <source>
        <dbReference type="Google" id="ProtNLM"/>
    </source>
</evidence>
<dbReference type="SUPFAM" id="SSF81383">
    <property type="entry name" value="F-box domain"/>
    <property type="match status" value="1"/>
</dbReference>
<dbReference type="PANTHER" id="PTHR47123">
    <property type="entry name" value="F-BOX PROTEIN SKIP23"/>
    <property type="match status" value="1"/>
</dbReference>
<accession>A0A835IJ54</accession>
<dbReference type="Proteomes" id="UP000631114">
    <property type="component" value="Unassembled WGS sequence"/>
</dbReference>
<dbReference type="InterPro" id="IPR051304">
    <property type="entry name" value="SCF_F-box_domain"/>
</dbReference>
<reference evidence="3 4" key="1">
    <citation type="submission" date="2020-10" db="EMBL/GenBank/DDBJ databases">
        <title>The Coptis chinensis genome and diversification of protoberbering-type alkaloids.</title>
        <authorList>
            <person name="Wang B."/>
            <person name="Shu S."/>
            <person name="Song C."/>
            <person name="Liu Y."/>
        </authorList>
    </citation>
    <scope>NUCLEOTIDE SEQUENCE [LARGE SCALE GENOMIC DNA]</scope>
    <source>
        <strain evidence="3">HL-2020</strain>
        <tissue evidence="3">Leaf</tissue>
    </source>
</reference>
<protein>
    <recommendedName>
        <fullName evidence="5">F-box protein</fullName>
    </recommendedName>
</protein>
<feature type="domain" description="KIB1-4 beta-propeller" evidence="2">
    <location>
        <begin position="83"/>
        <end position="361"/>
    </location>
</feature>
<dbReference type="InterPro" id="IPR036047">
    <property type="entry name" value="F-box-like_dom_sf"/>
</dbReference>
<dbReference type="InterPro" id="IPR005174">
    <property type="entry name" value="KIB1-4_b-propeller"/>
</dbReference>
<dbReference type="OrthoDB" id="638130at2759"/>
<evidence type="ECO:0000313" key="4">
    <source>
        <dbReference type="Proteomes" id="UP000631114"/>
    </source>
</evidence>
<evidence type="ECO:0000259" key="2">
    <source>
        <dbReference type="Pfam" id="PF03478"/>
    </source>
</evidence>
<proteinExistence type="predicted"/>
<feature type="domain" description="F-box" evidence="1">
    <location>
        <begin position="15"/>
        <end position="48"/>
    </location>
</feature>
<name>A0A835IJ54_9MAGN</name>
<dbReference type="AlphaFoldDB" id="A0A835IJ54"/>
<dbReference type="InterPro" id="IPR001810">
    <property type="entry name" value="F-box_dom"/>
</dbReference>
<dbReference type="EMBL" id="JADFTS010000003">
    <property type="protein sequence ID" value="KAF9617357.1"/>
    <property type="molecule type" value="Genomic_DNA"/>
</dbReference>
<dbReference type="PANTHER" id="PTHR47123:SF15">
    <property type="entry name" value="F-BOX PROTEIN SKIP23"/>
    <property type="match status" value="1"/>
</dbReference>
<evidence type="ECO:0000313" key="3">
    <source>
        <dbReference type="EMBL" id="KAF9617357.1"/>
    </source>
</evidence>
<keyword evidence="4" id="KW-1185">Reference proteome</keyword>
<gene>
    <name evidence="3" type="ORF">IFM89_036278</name>
</gene>
<dbReference type="Pfam" id="PF03478">
    <property type="entry name" value="Beta-prop_KIB1-4"/>
    <property type="match status" value="1"/>
</dbReference>
<dbReference type="Pfam" id="PF00646">
    <property type="entry name" value="F-box"/>
    <property type="match status" value="1"/>
</dbReference>
<comment type="caution">
    <text evidence="3">The sequence shown here is derived from an EMBL/GenBank/DDBJ whole genome shotgun (WGS) entry which is preliminary data.</text>
</comment>